<reference evidence="2 3" key="1">
    <citation type="submission" date="2024-01" db="EMBL/GenBank/DDBJ databases">
        <authorList>
            <person name="Allen C."/>
            <person name="Tagirdzhanova G."/>
        </authorList>
    </citation>
    <scope>NUCLEOTIDE SEQUENCE [LARGE SCALE GENOMIC DNA]</scope>
</reference>
<gene>
    <name evidence="2" type="ORF">SCUCBS95973_007911</name>
</gene>
<dbReference type="PANTHER" id="PTHR22767">
    <property type="entry name" value="N-TERMINAL ACETYLTRANSFERASE-RELATED"/>
    <property type="match status" value="1"/>
</dbReference>
<protein>
    <recommendedName>
        <fullName evidence="4">Cytoskeleton organization protein</fullName>
    </recommendedName>
</protein>
<dbReference type="Proteomes" id="UP001642405">
    <property type="component" value="Unassembled WGS sequence"/>
</dbReference>
<comment type="caution">
    <text evidence="2">The sequence shown here is derived from an EMBL/GenBank/DDBJ whole genome shotgun (WGS) entry which is preliminary data.</text>
</comment>
<evidence type="ECO:0000256" key="1">
    <source>
        <dbReference type="ARBA" id="ARBA00006298"/>
    </source>
</evidence>
<keyword evidence="3" id="KW-1185">Reference proteome</keyword>
<sequence>MSYMRQPRQRPPLKNGVDMQLQAAFAEQNWTTVIRLADKRAKATKDTYYEAVKAVAESRLDGVADKVAAFVLVDQWARSSSMTPDLEAIELLEWACEESLLQHEYEKAYGATFGVLRARWVKANPRSAAAATNCLRSCLQAWDLANAQQIATVLDKSSQKHDRRYMFWATLLTHLLAGDASQPPPKRNIYGMLAQKQLEKAAEAAEANGISTEKASTNDRSLRDEEEFLLYLRVLAAHGTADNYAQRALNAKAGAAVQLAAAGRKQLLDEVLAQLRVDRRWDAVFELCEQTLSLETQDRTPSTLACDVRLWDLFVTAAQHRDDVEAAFDTVQALLAKYVASPKLPLLYRKNVGLAVLQTTFSLPASLVPEATEQESSIRVEQLLSFIEAHLDKASLFSDVRSFVERLPFEEATDLLERLDVSSSDSTSSTSSATLRRVLVFKLRYLLATCPEIRCPRSVLYAHTAETQAEADALLLHGDSIRLFETACKVCRNAAPAHEGCTHCLESIATGALQLHRALSDDESFLSNVLPKLDKDPRIDLALVAASVFLRLDRLLSASLVLDAQQRQTPEDIPLRLLLVRLSLRLGCGSHALALWTPLGVKRSILDALGPLFYDRLSTAAPGLFAGAVDPRHGPLLEPIKQYFGVVLRHPSAVRIWDAFASGSYSSILDMAAYHTRLQQSATRAMAVVEERRAARALGGRTEPVPDDLPTGSLYNATDYGALPNLESSFGPCLAERVSLGPGFSTSVPTGVVRLQLGVLAERFLDIVAFKAPKEYKPAKPLEAAARDRAYVAESLAVLDENLHDLLHKTADVRAQLTPTEWAYFSAVSALVGFAALALDSASTPSIFLILTQSLTTSVGLIKQAAALSVSLSTPAGNLVTAMSDLHSVGMLRETAVAIKYTVLFLQAHHDREVTRDRSGKSGLSKDALTGLAQLKAAGIRAFADAKAHLKAVKAALGQSGLLAQIKDEARQGALGKALTEAVGADAVDDWADHLLDGWRSTLQGWTQVQMD</sequence>
<evidence type="ECO:0000313" key="2">
    <source>
        <dbReference type="EMBL" id="CAK7231421.1"/>
    </source>
</evidence>
<evidence type="ECO:0008006" key="4">
    <source>
        <dbReference type="Google" id="ProtNLM"/>
    </source>
</evidence>
<dbReference type="Pfam" id="PF09797">
    <property type="entry name" value="NatB_MDM20"/>
    <property type="match status" value="2"/>
</dbReference>
<name>A0ABP0CJ42_9PEZI</name>
<evidence type="ECO:0000313" key="3">
    <source>
        <dbReference type="Proteomes" id="UP001642405"/>
    </source>
</evidence>
<proteinExistence type="inferred from homology"/>
<dbReference type="InterPro" id="IPR019183">
    <property type="entry name" value="NAA25_NatB_aux_su"/>
</dbReference>
<organism evidence="2 3">
    <name type="scientific">Sporothrix curviconia</name>
    <dbReference type="NCBI Taxonomy" id="1260050"/>
    <lineage>
        <taxon>Eukaryota</taxon>
        <taxon>Fungi</taxon>
        <taxon>Dikarya</taxon>
        <taxon>Ascomycota</taxon>
        <taxon>Pezizomycotina</taxon>
        <taxon>Sordariomycetes</taxon>
        <taxon>Sordariomycetidae</taxon>
        <taxon>Ophiostomatales</taxon>
        <taxon>Ophiostomataceae</taxon>
        <taxon>Sporothrix</taxon>
    </lineage>
</organism>
<dbReference type="PANTHER" id="PTHR22767:SF3">
    <property type="entry name" value="N-ALPHA-ACETYLTRANSFERASE 25, NATB AUXILIARY SUBUNIT"/>
    <property type="match status" value="1"/>
</dbReference>
<accession>A0ABP0CJ42</accession>
<dbReference type="EMBL" id="CAWUHB010000058">
    <property type="protein sequence ID" value="CAK7231421.1"/>
    <property type="molecule type" value="Genomic_DNA"/>
</dbReference>
<comment type="similarity">
    <text evidence="1">Belongs to the MDM20/NAA25 family.</text>
</comment>